<dbReference type="EMBL" id="JAAKZY010000022">
    <property type="protein sequence ID" value="NGO07913.1"/>
    <property type="molecule type" value="Genomic_DNA"/>
</dbReference>
<keyword evidence="2" id="KW-0808">Transferase</keyword>
<accession>A0A6G4V209</accession>
<protein>
    <submittedName>
        <fullName evidence="2">Phosphotransferase</fullName>
    </submittedName>
</protein>
<comment type="caution">
    <text evidence="2">The sequence shown here is derived from an EMBL/GenBank/DDBJ whole genome shotgun (WGS) entry which is preliminary data.</text>
</comment>
<reference evidence="2 3" key="1">
    <citation type="submission" date="2020-02" db="EMBL/GenBank/DDBJ databases">
        <title>Whole-genome analyses of novel actinobacteria.</title>
        <authorList>
            <person name="Sahin N."/>
            <person name="Gencbay T."/>
        </authorList>
    </citation>
    <scope>NUCLEOTIDE SEQUENCE [LARGE SCALE GENOMIC DNA]</scope>
    <source>
        <strain evidence="2 3">HC44</strain>
    </source>
</reference>
<sequence length="376" mass="42687">MSPESASLARQRAVEVSGNASVVEGPLQGYHHETYVFPLPGEAGGLWQVRWKCREPRIGAFWFDRRCFASEEDLVGALQGRITSIPDIIQAETVPLQRFIEGETLGWHYRAGRAIPSSVFGQIVELFRQLVDITPDTLLAKRTCKPADRATDRDTSGFLERLITFTEERVYEQNLEDFGGLFRALGVHDVSFKHLRKQVSGLNERPFCLLHADLHRENFILDPEGRLWTIDWELAMLGDPLYDLATHLYLMRYPKHQEDRMIERWCEVVEEVRTGSSAGWEEDLPKLRDYKKAQSVFTDVIRESLSLTLHPGPLEPLGAGQEPDPIRLSQAGRKVHNVLTAAADPLGLETVPSPQKIKGALAEWYRDREPGMKHAQ</sequence>
<evidence type="ECO:0000313" key="2">
    <source>
        <dbReference type="EMBL" id="NGO07913.1"/>
    </source>
</evidence>
<dbReference type="InterPro" id="IPR052077">
    <property type="entry name" value="CcrZ_PhaseVar_Mediator"/>
</dbReference>
<dbReference type="PANTHER" id="PTHR40086">
    <property type="entry name" value="PHOSPHOTRANSFERASE YTMP-RELATED"/>
    <property type="match status" value="1"/>
</dbReference>
<keyword evidence="3" id="KW-1185">Reference proteome</keyword>
<dbReference type="AlphaFoldDB" id="A0A6G4V209"/>
<feature type="domain" description="Aminoglycoside phosphotransferase" evidence="1">
    <location>
        <begin position="100"/>
        <end position="266"/>
    </location>
</feature>
<dbReference type="Gene3D" id="3.90.1200.10">
    <property type="match status" value="1"/>
</dbReference>
<evidence type="ECO:0000259" key="1">
    <source>
        <dbReference type="Pfam" id="PF01636"/>
    </source>
</evidence>
<dbReference type="GO" id="GO:0016740">
    <property type="term" value="F:transferase activity"/>
    <property type="evidence" value="ECO:0007669"/>
    <property type="project" value="UniProtKB-KW"/>
</dbReference>
<evidence type="ECO:0000313" key="3">
    <source>
        <dbReference type="Proteomes" id="UP000472335"/>
    </source>
</evidence>
<dbReference type="InterPro" id="IPR002575">
    <property type="entry name" value="Aminoglycoside_PTrfase"/>
</dbReference>
<dbReference type="PANTHER" id="PTHR40086:SF1">
    <property type="entry name" value="CELL CYCLE REGULATOR CCRZ"/>
    <property type="match status" value="1"/>
</dbReference>
<organism evidence="2 3">
    <name type="scientific">Streptomyces scabichelini</name>
    <dbReference type="NCBI Taxonomy" id="2711217"/>
    <lineage>
        <taxon>Bacteria</taxon>
        <taxon>Bacillati</taxon>
        <taxon>Actinomycetota</taxon>
        <taxon>Actinomycetes</taxon>
        <taxon>Kitasatosporales</taxon>
        <taxon>Streptomycetaceae</taxon>
        <taxon>Streptomyces</taxon>
    </lineage>
</organism>
<dbReference type="SUPFAM" id="SSF56112">
    <property type="entry name" value="Protein kinase-like (PK-like)"/>
    <property type="match status" value="1"/>
</dbReference>
<dbReference type="Proteomes" id="UP000472335">
    <property type="component" value="Unassembled WGS sequence"/>
</dbReference>
<gene>
    <name evidence="2" type="ORF">G5C60_09675</name>
</gene>
<proteinExistence type="predicted"/>
<dbReference type="Pfam" id="PF01636">
    <property type="entry name" value="APH"/>
    <property type="match status" value="1"/>
</dbReference>
<dbReference type="InterPro" id="IPR011009">
    <property type="entry name" value="Kinase-like_dom_sf"/>
</dbReference>
<name>A0A6G4V209_9ACTN</name>